<dbReference type="Proteomes" id="UP001529510">
    <property type="component" value="Unassembled WGS sequence"/>
</dbReference>
<dbReference type="AlphaFoldDB" id="A0ABD0QX39"/>
<name>A0ABD0QX39_CIRMR</name>
<proteinExistence type="predicted"/>
<accession>A0ABD0QX39</accession>
<feature type="non-terminal residue" evidence="1">
    <location>
        <position position="54"/>
    </location>
</feature>
<reference evidence="1 2" key="1">
    <citation type="submission" date="2024-05" db="EMBL/GenBank/DDBJ databases">
        <title>Genome sequencing and assembly of Indian major carp, Cirrhinus mrigala (Hamilton, 1822).</title>
        <authorList>
            <person name="Mohindra V."/>
            <person name="Chowdhury L.M."/>
            <person name="Lal K."/>
            <person name="Jena J.K."/>
        </authorList>
    </citation>
    <scope>NUCLEOTIDE SEQUENCE [LARGE SCALE GENOMIC DNA]</scope>
    <source>
        <strain evidence="1">CM1030</strain>
        <tissue evidence="1">Blood</tissue>
    </source>
</reference>
<keyword evidence="2" id="KW-1185">Reference proteome</keyword>
<comment type="caution">
    <text evidence="1">The sequence shown here is derived from an EMBL/GenBank/DDBJ whole genome shotgun (WGS) entry which is preliminary data.</text>
</comment>
<organism evidence="1 2">
    <name type="scientific">Cirrhinus mrigala</name>
    <name type="common">Mrigala</name>
    <dbReference type="NCBI Taxonomy" id="683832"/>
    <lineage>
        <taxon>Eukaryota</taxon>
        <taxon>Metazoa</taxon>
        <taxon>Chordata</taxon>
        <taxon>Craniata</taxon>
        <taxon>Vertebrata</taxon>
        <taxon>Euteleostomi</taxon>
        <taxon>Actinopterygii</taxon>
        <taxon>Neopterygii</taxon>
        <taxon>Teleostei</taxon>
        <taxon>Ostariophysi</taxon>
        <taxon>Cypriniformes</taxon>
        <taxon>Cyprinidae</taxon>
        <taxon>Labeoninae</taxon>
        <taxon>Labeonini</taxon>
        <taxon>Cirrhinus</taxon>
    </lineage>
</organism>
<evidence type="ECO:0000313" key="2">
    <source>
        <dbReference type="Proteomes" id="UP001529510"/>
    </source>
</evidence>
<dbReference type="EMBL" id="JAMKFB020000006">
    <property type="protein sequence ID" value="KAL0190761.1"/>
    <property type="molecule type" value="Genomic_DNA"/>
</dbReference>
<feature type="non-terminal residue" evidence="1">
    <location>
        <position position="1"/>
    </location>
</feature>
<evidence type="ECO:0000313" key="1">
    <source>
        <dbReference type="EMBL" id="KAL0190761.1"/>
    </source>
</evidence>
<protein>
    <submittedName>
        <fullName evidence="1">Uncharacterized protein</fullName>
    </submittedName>
</protein>
<gene>
    <name evidence="1" type="ORF">M9458_013459</name>
</gene>
<sequence length="54" mass="5760">ALSHSTILGRNGSGGWAITWMSHPHAAPSHSEASLVWEMIVAHWTAGVGLPLSW</sequence>